<feature type="transmembrane region" description="Helical" evidence="1">
    <location>
        <begin position="226"/>
        <end position="247"/>
    </location>
</feature>
<sequence length="276" mass="32769">MKLFNMEKTFKRAFWIAVVLWLIATIEVGYIFILVKEEWKYTVNIDNCEAGKGRIREIRNGSKQENGEVLKYITLEDGSKICIFRKEGEWKEYPVIKEKNLMNLQKGENLVYTRDEENAIKGHNLVYDIEIKGKQYMPLGEVRKADKINNGINVLAVAMFAFFSIFMFGMMLFFYKNAETSDMYIKEEEDYEEIQERDRRRKILAFVFGEFMALWALYSIKDYFHFHFPLTQVFAYLQIIGITAWKLKKAETRLEREKIVLCALYITVLVTMMIFL</sequence>
<reference evidence="2" key="1">
    <citation type="submission" date="2020-06" db="EMBL/GenBank/DDBJ databases">
        <title>Characterization of fructooligosaccharide metabolism and fructooligosaccharide-degrading enzymes in human commensal butyrate producers.</title>
        <authorList>
            <person name="Tanno H."/>
            <person name="Fujii T."/>
            <person name="Hirano K."/>
            <person name="Maeno S."/>
            <person name="Tonozuka T."/>
            <person name="Sakamoto M."/>
            <person name="Ohkuma M."/>
            <person name="Tochio T."/>
            <person name="Endo A."/>
        </authorList>
    </citation>
    <scope>NUCLEOTIDE SEQUENCE</scope>
    <source>
        <strain evidence="2">JCM 17466</strain>
    </source>
</reference>
<comment type="caution">
    <text evidence="2">The sequence shown here is derived from an EMBL/GenBank/DDBJ whole genome shotgun (WGS) entry which is preliminary data.</text>
</comment>
<protein>
    <submittedName>
        <fullName evidence="2">Uncharacterized protein</fullName>
    </submittedName>
</protein>
<name>A0A916QC00_9FIRM</name>
<keyword evidence="3" id="KW-1185">Reference proteome</keyword>
<dbReference type="RefSeq" id="WP_201312360.1">
    <property type="nucleotide sequence ID" value="NZ_BLYI01000073.1"/>
</dbReference>
<dbReference type="AlphaFoldDB" id="A0A916QC00"/>
<feature type="transmembrane region" description="Helical" evidence="1">
    <location>
        <begin position="152"/>
        <end position="175"/>
    </location>
</feature>
<keyword evidence="1" id="KW-0812">Transmembrane</keyword>
<feature type="transmembrane region" description="Helical" evidence="1">
    <location>
        <begin position="259"/>
        <end position="275"/>
    </location>
</feature>
<keyword evidence="1" id="KW-0472">Membrane</keyword>
<organism evidence="2 3">
    <name type="scientific">Anaerostipes butyraticus</name>
    <dbReference type="NCBI Taxonomy" id="645466"/>
    <lineage>
        <taxon>Bacteria</taxon>
        <taxon>Bacillati</taxon>
        <taxon>Bacillota</taxon>
        <taxon>Clostridia</taxon>
        <taxon>Lachnospirales</taxon>
        <taxon>Lachnospiraceae</taxon>
        <taxon>Anaerostipes</taxon>
    </lineage>
</organism>
<evidence type="ECO:0000313" key="3">
    <source>
        <dbReference type="Proteomes" id="UP000613208"/>
    </source>
</evidence>
<keyword evidence="1" id="KW-1133">Transmembrane helix</keyword>
<dbReference type="EMBL" id="BLYI01000073">
    <property type="protein sequence ID" value="GFO86715.1"/>
    <property type="molecule type" value="Genomic_DNA"/>
</dbReference>
<dbReference type="Proteomes" id="UP000613208">
    <property type="component" value="Unassembled WGS sequence"/>
</dbReference>
<gene>
    <name evidence="2" type="ORF">ANBU17_30620</name>
</gene>
<evidence type="ECO:0000256" key="1">
    <source>
        <dbReference type="SAM" id="Phobius"/>
    </source>
</evidence>
<proteinExistence type="predicted"/>
<accession>A0A916QC00</accession>
<evidence type="ECO:0000313" key="2">
    <source>
        <dbReference type="EMBL" id="GFO86715.1"/>
    </source>
</evidence>
<feature type="transmembrane region" description="Helical" evidence="1">
    <location>
        <begin position="12"/>
        <end position="33"/>
    </location>
</feature>